<name>A0A8D5JR36_9PROT</name>
<proteinExistence type="predicted"/>
<gene>
    <name evidence="1" type="ORF">ZMTM_13350</name>
</gene>
<organism evidence="1 2">
    <name type="scientific">Methyloradius palustris</name>
    <dbReference type="NCBI Taxonomy" id="2778876"/>
    <lineage>
        <taxon>Bacteria</taxon>
        <taxon>Pseudomonadati</taxon>
        <taxon>Pseudomonadota</taxon>
        <taxon>Betaproteobacteria</taxon>
        <taxon>Nitrosomonadales</taxon>
        <taxon>Methylophilaceae</taxon>
        <taxon>Methyloradius</taxon>
    </lineage>
</organism>
<dbReference type="AlphaFoldDB" id="A0A8D5JR36"/>
<evidence type="ECO:0000313" key="1">
    <source>
        <dbReference type="EMBL" id="BCM25076.1"/>
    </source>
</evidence>
<sequence length="85" mass="9353">MVHKTSCVLVNLINISIEDLIMNFTKIDYVNAKRLLIGTSPTIGSSNHHNDKRLLMACSVSLQKASIAQRELDLTASLDGKNSIQ</sequence>
<dbReference type="EMBL" id="AP024110">
    <property type="protein sequence ID" value="BCM25076.1"/>
    <property type="molecule type" value="Genomic_DNA"/>
</dbReference>
<protein>
    <submittedName>
        <fullName evidence="1">Uncharacterized protein</fullName>
    </submittedName>
</protein>
<dbReference type="Proteomes" id="UP000826722">
    <property type="component" value="Chromosome"/>
</dbReference>
<keyword evidence="2" id="KW-1185">Reference proteome</keyword>
<dbReference type="KEGG" id="mpau:ZMTM_13350"/>
<evidence type="ECO:0000313" key="2">
    <source>
        <dbReference type="Proteomes" id="UP000826722"/>
    </source>
</evidence>
<accession>A0A8D5JR36</accession>
<reference evidence="1" key="1">
    <citation type="journal article" date="2021" name="Arch. Microbiol.">
        <title>Methyloradius palustris gen. nov., sp. nov., a methanol-oxidizing bacterium isolated from snow.</title>
        <authorList>
            <person name="Miyadera T."/>
            <person name="Kojima H."/>
            <person name="Fukui M."/>
        </authorList>
    </citation>
    <scope>NUCLEOTIDE SEQUENCE</scope>
    <source>
        <strain evidence="1">Zm11</strain>
    </source>
</reference>